<organism evidence="2 3">
    <name type="scientific">Paenibacillus shirakamiensis</name>
    <dbReference type="NCBI Taxonomy" id="1265935"/>
    <lineage>
        <taxon>Bacteria</taxon>
        <taxon>Bacillati</taxon>
        <taxon>Bacillota</taxon>
        <taxon>Bacilli</taxon>
        <taxon>Bacillales</taxon>
        <taxon>Paenibacillaceae</taxon>
        <taxon>Paenibacillus</taxon>
    </lineage>
</organism>
<keyword evidence="1" id="KW-1133">Transmembrane helix</keyword>
<evidence type="ECO:0000313" key="2">
    <source>
        <dbReference type="EMBL" id="MBP1999592.1"/>
    </source>
</evidence>
<feature type="transmembrane region" description="Helical" evidence="1">
    <location>
        <begin position="66"/>
        <end position="85"/>
    </location>
</feature>
<dbReference type="EMBL" id="JAGGLD010000001">
    <property type="protein sequence ID" value="MBP1999592.1"/>
    <property type="molecule type" value="Genomic_DNA"/>
</dbReference>
<accession>A0ABS4JCZ2</accession>
<reference evidence="2 3" key="1">
    <citation type="submission" date="2021-03" db="EMBL/GenBank/DDBJ databases">
        <title>Genomic Encyclopedia of Type Strains, Phase IV (KMG-IV): sequencing the most valuable type-strain genomes for metagenomic binning, comparative biology and taxonomic classification.</title>
        <authorList>
            <person name="Goeker M."/>
        </authorList>
    </citation>
    <scope>NUCLEOTIDE SEQUENCE [LARGE SCALE GENOMIC DNA]</scope>
    <source>
        <strain evidence="2 3">DSM 26806</strain>
    </source>
</reference>
<gene>
    <name evidence="2" type="ORF">J2Z69_000611</name>
</gene>
<evidence type="ECO:0000313" key="3">
    <source>
        <dbReference type="Proteomes" id="UP001519288"/>
    </source>
</evidence>
<keyword evidence="1" id="KW-0812">Transmembrane</keyword>
<dbReference type="Proteomes" id="UP001519288">
    <property type="component" value="Unassembled WGS sequence"/>
</dbReference>
<keyword evidence="1" id="KW-0472">Membrane</keyword>
<proteinExistence type="predicted"/>
<protein>
    <recommendedName>
        <fullName evidence="4">DUF5668 domain-containing protein</fullName>
    </recommendedName>
</protein>
<feature type="transmembrane region" description="Helical" evidence="1">
    <location>
        <begin position="30"/>
        <end position="54"/>
    </location>
</feature>
<comment type="caution">
    <text evidence="2">The sequence shown here is derived from an EMBL/GenBank/DDBJ whole genome shotgun (WGS) entry which is preliminary data.</text>
</comment>
<keyword evidence="3" id="KW-1185">Reference proteome</keyword>
<evidence type="ECO:0008006" key="4">
    <source>
        <dbReference type="Google" id="ProtNLM"/>
    </source>
</evidence>
<sequence>MMTNLQDEVVLQKSEPFKKSQSFEEKPAKLWRVGTLSMGLSLLWLGIVILIAQWKGLSAFDAAMNWWPVIFIMLGLEIVFYTLLFRQKKMYYDVLSIFFVGMLSVGCLMFAGLTSLGLIKEVRESIVSDKLTHRIPVTAIPLASGVTKIIVEGVYPEQVKVDYAPVKDMKMWGTYESTSEPEGALTEKYDKEAISFNQVGDTLYVQLINPPKALFNEGASQLTATLVAPKGMNVKVRY</sequence>
<name>A0ABS4JCZ2_9BACL</name>
<feature type="transmembrane region" description="Helical" evidence="1">
    <location>
        <begin position="97"/>
        <end position="119"/>
    </location>
</feature>
<evidence type="ECO:0000256" key="1">
    <source>
        <dbReference type="SAM" id="Phobius"/>
    </source>
</evidence>